<sequence>MADQIINEGPWSIMGFCFNVQCWPSNMVIEELPLHKVAYWIQAHRIPLNLLTAGNTLEIREKLGEDSGCLELKDKVHGWKSNSSSCWISVSTVVSLDTLEELQFQYKPTRELRTYSLW</sequence>
<accession>A0A5E4FNR0</accession>
<dbReference type="EMBL" id="CABIKO010000157">
    <property type="protein sequence ID" value="VVA29099.1"/>
    <property type="molecule type" value="Genomic_DNA"/>
</dbReference>
<gene>
    <name evidence="1" type="ORF">ALMOND_2B015793</name>
</gene>
<proteinExistence type="predicted"/>
<evidence type="ECO:0000313" key="2">
    <source>
        <dbReference type="Proteomes" id="UP000327085"/>
    </source>
</evidence>
<dbReference type="AlphaFoldDB" id="A0A5E4FNR0"/>
<reference evidence="2" key="1">
    <citation type="journal article" date="2020" name="Plant J.">
        <title>Transposons played a major role in the diversification between the closely related almond and peach genomes: results from the almond genome sequence.</title>
        <authorList>
            <person name="Alioto T."/>
            <person name="Alexiou K.G."/>
            <person name="Bardil A."/>
            <person name="Barteri F."/>
            <person name="Castanera R."/>
            <person name="Cruz F."/>
            <person name="Dhingra A."/>
            <person name="Duval H."/>
            <person name="Fernandez I Marti A."/>
            <person name="Frias L."/>
            <person name="Galan B."/>
            <person name="Garcia J.L."/>
            <person name="Howad W."/>
            <person name="Gomez-Garrido J."/>
            <person name="Gut M."/>
            <person name="Julca I."/>
            <person name="Morata J."/>
            <person name="Puigdomenech P."/>
            <person name="Ribeca P."/>
            <person name="Rubio Cabetas M.J."/>
            <person name="Vlasova A."/>
            <person name="Wirthensohn M."/>
            <person name="Garcia-Mas J."/>
            <person name="Gabaldon T."/>
            <person name="Casacuberta J.M."/>
            <person name="Arus P."/>
        </authorList>
    </citation>
    <scope>NUCLEOTIDE SEQUENCE [LARGE SCALE GENOMIC DNA]</scope>
    <source>
        <strain evidence="2">cv. Texas</strain>
    </source>
</reference>
<dbReference type="Proteomes" id="UP000327085">
    <property type="component" value="Chromosome 8"/>
</dbReference>
<organism evidence="1 2">
    <name type="scientific">Prunus dulcis</name>
    <name type="common">Almond</name>
    <name type="synonym">Amygdalus dulcis</name>
    <dbReference type="NCBI Taxonomy" id="3755"/>
    <lineage>
        <taxon>Eukaryota</taxon>
        <taxon>Viridiplantae</taxon>
        <taxon>Streptophyta</taxon>
        <taxon>Embryophyta</taxon>
        <taxon>Tracheophyta</taxon>
        <taxon>Spermatophyta</taxon>
        <taxon>Magnoliopsida</taxon>
        <taxon>eudicotyledons</taxon>
        <taxon>Gunneridae</taxon>
        <taxon>Pentapetalae</taxon>
        <taxon>rosids</taxon>
        <taxon>fabids</taxon>
        <taxon>Rosales</taxon>
        <taxon>Rosaceae</taxon>
        <taxon>Amygdaloideae</taxon>
        <taxon>Amygdaleae</taxon>
        <taxon>Prunus</taxon>
    </lineage>
</organism>
<protein>
    <submittedName>
        <fullName evidence="1">PREDICTED: reverse mRNAase</fullName>
    </submittedName>
</protein>
<evidence type="ECO:0000313" key="1">
    <source>
        <dbReference type="EMBL" id="VVA29099.1"/>
    </source>
</evidence>
<name>A0A5E4FNR0_PRUDU</name>
<dbReference type="InParanoid" id="A0A5E4FNR0"/>
<dbReference type="Gramene" id="VVA29099">
    <property type="protein sequence ID" value="VVA29099"/>
    <property type="gene ID" value="Prudul26B015793"/>
</dbReference>